<keyword evidence="1" id="KW-0805">Transcription regulation</keyword>
<dbReference type="Proteomes" id="UP001419910">
    <property type="component" value="Unassembled WGS sequence"/>
</dbReference>
<sequence>MAISMTNSREQTPEHGMQHAGGRPRAYNSKSMNERRARIIAATLELISQEGLGGVTIRNVSKRAGVALRTLYLYFESREAIIGVGIKEFFSRQTSSGPGAKGPATLEEFLARMDWLAAVVLEARSYSAALAPVFLSANLDSGIYEILRGIALSHVHPFIDKVLAASNAKLGPHARELLELQLANSEYAVINDVLSKRLPEEHLATFLKCVVLTTILGHLPRQSRELRATLEQLQASLN</sequence>
<dbReference type="RefSeq" id="WP_343892752.1">
    <property type="nucleotide sequence ID" value="NZ_BAAAEH010000062.1"/>
</dbReference>
<reference evidence="7 8" key="1">
    <citation type="submission" date="2024-05" db="EMBL/GenBank/DDBJ databases">
        <authorList>
            <person name="Liu Q."/>
            <person name="Xin Y.-H."/>
        </authorList>
    </citation>
    <scope>NUCLEOTIDE SEQUENCE [LARGE SCALE GENOMIC DNA]</scope>
    <source>
        <strain evidence="7 8">CGMCC 1.10181</strain>
    </source>
</reference>
<feature type="region of interest" description="Disordered" evidence="5">
    <location>
        <begin position="1"/>
        <end position="30"/>
    </location>
</feature>
<feature type="DNA-binding region" description="H-T-H motif" evidence="4">
    <location>
        <begin position="56"/>
        <end position="75"/>
    </location>
</feature>
<evidence type="ECO:0000256" key="4">
    <source>
        <dbReference type="PROSITE-ProRule" id="PRU00335"/>
    </source>
</evidence>
<dbReference type="Pfam" id="PF00440">
    <property type="entry name" value="TetR_N"/>
    <property type="match status" value="1"/>
</dbReference>
<dbReference type="PANTHER" id="PTHR30055:SF234">
    <property type="entry name" value="HTH-TYPE TRANSCRIPTIONAL REGULATOR BETI"/>
    <property type="match status" value="1"/>
</dbReference>
<evidence type="ECO:0000259" key="6">
    <source>
        <dbReference type="PROSITE" id="PS50977"/>
    </source>
</evidence>
<keyword evidence="8" id="KW-1185">Reference proteome</keyword>
<proteinExistence type="predicted"/>
<evidence type="ECO:0000313" key="7">
    <source>
        <dbReference type="EMBL" id="MEN2793473.1"/>
    </source>
</evidence>
<gene>
    <name evidence="7" type="ORF">ABC974_27890</name>
</gene>
<comment type="caution">
    <text evidence="7">The sequence shown here is derived from an EMBL/GenBank/DDBJ whole genome shotgun (WGS) entry which is preliminary data.</text>
</comment>
<accession>A0ABU9YCC9</accession>
<dbReference type="Gene3D" id="1.10.357.10">
    <property type="entry name" value="Tetracycline Repressor, domain 2"/>
    <property type="match status" value="1"/>
</dbReference>
<protein>
    <submittedName>
        <fullName evidence="7">Helix-turn-helix domain-containing protein</fullName>
    </submittedName>
</protein>
<feature type="compositionally biased region" description="Polar residues" evidence="5">
    <location>
        <begin position="1"/>
        <end position="10"/>
    </location>
</feature>
<keyword evidence="2 4" id="KW-0238">DNA-binding</keyword>
<dbReference type="InterPro" id="IPR009057">
    <property type="entry name" value="Homeodomain-like_sf"/>
</dbReference>
<dbReference type="PANTHER" id="PTHR30055">
    <property type="entry name" value="HTH-TYPE TRANSCRIPTIONAL REGULATOR RUTR"/>
    <property type="match status" value="1"/>
</dbReference>
<name>A0ABU9YCC9_9SPHN</name>
<evidence type="ECO:0000256" key="1">
    <source>
        <dbReference type="ARBA" id="ARBA00023015"/>
    </source>
</evidence>
<dbReference type="EMBL" id="JBDIME010000049">
    <property type="protein sequence ID" value="MEN2793473.1"/>
    <property type="molecule type" value="Genomic_DNA"/>
</dbReference>
<evidence type="ECO:0000313" key="8">
    <source>
        <dbReference type="Proteomes" id="UP001419910"/>
    </source>
</evidence>
<dbReference type="PROSITE" id="PS50977">
    <property type="entry name" value="HTH_TETR_2"/>
    <property type="match status" value="1"/>
</dbReference>
<dbReference type="SUPFAM" id="SSF46689">
    <property type="entry name" value="Homeodomain-like"/>
    <property type="match status" value="1"/>
</dbReference>
<dbReference type="InterPro" id="IPR001647">
    <property type="entry name" value="HTH_TetR"/>
</dbReference>
<evidence type="ECO:0000256" key="3">
    <source>
        <dbReference type="ARBA" id="ARBA00023163"/>
    </source>
</evidence>
<feature type="domain" description="HTH tetR-type" evidence="6">
    <location>
        <begin position="33"/>
        <end position="93"/>
    </location>
</feature>
<dbReference type="PRINTS" id="PR00455">
    <property type="entry name" value="HTHTETR"/>
</dbReference>
<evidence type="ECO:0000256" key="5">
    <source>
        <dbReference type="SAM" id="MobiDB-lite"/>
    </source>
</evidence>
<evidence type="ECO:0000256" key="2">
    <source>
        <dbReference type="ARBA" id="ARBA00023125"/>
    </source>
</evidence>
<dbReference type="InterPro" id="IPR050109">
    <property type="entry name" value="HTH-type_TetR-like_transc_reg"/>
</dbReference>
<organism evidence="7 8">
    <name type="scientific">Sphingomonas oligophenolica</name>
    <dbReference type="NCBI Taxonomy" id="301154"/>
    <lineage>
        <taxon>Bacteria</taxon>
        <taxon>Pseudomonadati</taxon>
        <taxon>Pseudomonadota</taxon>
        <taxon>Alphaproteobacteria</taxon>
        <taxon>Sphingomonadales</taxon>
        <taxon>Sphingomonadaceae</taxon>
        <taxon>Sphingomonas</taxon>
    </lineage>
</organism>
<keyword evidence="3" id="KW-0804">Transcription</keyword>